<proteinExistence type="predicted"/>
<dbReference type="Proteomes" id="UP000255515">
    <property type="component" value="Unassembled WGS sequence"/>
</dbReference>
<dbReference type="RefSeq" id="WP_002687088.1">
    <property type="nucleotide sequence ID" value="NZ_UFTJ01000001.1"/>
</dbReference>
<name>A0A376BYV3_9FLAO</name>
<protein>
    <submittedName>
        <fullName evidence="1">Phosphate-selective porin</fullName>
    </submittedName>
</protein>
<dbReference type="Pfam" id="PF07396">
    <property type="entry name" value="Porin_O_P"/>
    <property type="match status" value="1"/>
</dbReference>
<dbReference type="AlphaFoldDB" id="A0A376BYV3"/>
<organism evidence="1 2">
    <name type="scientific">Bergeyella zoohelcum</name>
    <dbReference type="NCBI Taxonomy" id="1015"/>
    <lineage>
        <taxon>Bacteria</taxon>
        <taxon>Pseudomonadati</taxon>
        <taxon>Bacteroidota</taxon>
        <taxon>Flavobacteriia</taxon>
        <taxon>Flavobacteriales</taxon>
        <taxon>Weeksellaceae</taxon>
        <taxon>Bergeyella</taxon>
    </lineage>
</organism>
<gene>
    <name evidence="1" type="ORF">NCTC11661_00308</name>
</gene>
<sequence>MNKIFTLSLIFWGSLWSFAQETKKDSLIEKDTKILVSKEKLKELHLDALPYYSFGKGVGITSPDSLYQFNIRFRMQNRFSVIDNDEDEKIGYEGYIRRLRLRFDGFVGNPKFGYAIQLSFAPKDVNGNHIIRDAVVFYKPNKKWLFSLGQTKLPGNRQRINSSGALQLTDRSINNATFNIDRDFGFQAHYLKQSTDKFSYNLKTAVTMGEGRDFVGVNNGLAYTTRLEILPLGKFKKGGEYFEGDILREETPKLYFGATYHYNHNATKTQGQNGKTLENNQTRNLQSVLVDGLMKYNGWAAMVSYMQRNANNPVADVAKKSFVQVGRGFDTQLSYVFPSNWEIIGRFSQQNPYKQIENLVPKKNQYSIGVTKYIWEHAFKAQLEVTKDESFYLNGKKTNDWYARIQVEIGI</sequence>
<accession>A0A376BYV3</accession>
<reference evidence="1 2" key="1">
    <citation type="submission" date="2018-06" db="EMBL/GenBank/DDBJ databases">
        <authorList>
            <consortium name="Pathogen Informatics"/>
            <person name="Doyle S."/>
        </authorList>
    </citation>
    <scope>NUCLEOTIDE SEQUENCE [LARGE SCALE GENOMIC DNA]</scope>
    <source>
        <strain evidence="1 2">NCTC11661</strain>
    </source>
</reference>
<dbReference type="InterPro" id="IPR010870">
    <property type="entry name" value="Porin_O/P"/>
</dbReference>
<evidence type="ECO:0000313" key="1">
    <source>
        <dbReference type="EMBL" id="SSZ46661.1"/>
    </source>
</evidence>
<dbReference type="SUPFAM" id="SSF56935">
    <property type="entry name" value="Porins"/>
    <property type="match status" value="1"/>
</dbReference>
<dbReference type="InterPro" id="IPR023614">
    <property type="entry name" value="Porin_dom_sf"/>
</dbReference>
<dbReference type="EMBL" id="UFTJ01000001">
    <property type="protein sequence ID" value="SSZ46661.1"/>
    <property type="molecule type" value="Genomic_DNA"/>
</dbReference>
<dbReference type="Gene3D" id="2.40.160.10">
    <property type="entry name" value="Porin"/>
    <property type="match status" value="1"/>
</dbReference>
<evidence type="ECO:0000313" key="2">
    <source>
        <dbReference type="Proteomes" id="UP000255515"/>
    </source>
</evidence>